<evidence type="ECO:0000256" key="1">
    <source>
        <dbReference type="ARBA" id="ARBA00005851"/>
    </source>
</evidence>
<dbReference type="InterPro" id="IPR001398">
    <property type="entry name" value="Macrophage_inhib_fac"/>
</dbReference>
<gene>
    <name evidence="2" type="ORF">AMON00008_LOCUS16578</name>
</gene>
<protein>
    <recommendedName>
        <fullName evidence="3">Macrophage migration inhibitory factor</fullName>
    </recommendedName>
</protein>
<dbReference type="AlphaFoldDB" id="A0A7S4V553"/>
<evidence type="ECO:0000313" key="2">
    <source>
        <dbReference type="EMBL" id="CAE4576958.1"/>
    </source>
</evidence>
<dbReference type="Pfam" id="PF01187">
    <property type="entry name" value="MIF"/>
    <property type="match status" value="1"/>
</dbReference>
<proteinExistence type="inferred from homology"/>
<dbReference type="EMBL" id="HBNR01024693">
    <property type="protein sequence ID" value="CAE4576958.1"/>
    <property type="molecule type" value="Transcribed_RNA"/>
</dbReference>
<evidence type="ECO:0008006" key="3">
    <source>
        <dbReference type="Google" id="ProtNLM"/>
    </source>
</evidence>
<reference evidence="2" key="1">
    <citation type="submission" date="2021-01" db="EMBL/GenBank/DDBJ databases">
        <authorList>
            <person name="Corre E."/>
            <person name="Pelletier E."/>
            <person name="Niang G."/>
            <person name="Scheremetjew M."/>
            <person name="Finn R."/>
            <person name="Kale V."/>
            <person name="Holt S."/>
            <person name="Cochrane G."/>
            <person name="Meng A."/>
            <person name="Brown T."/>
            <person name="Cohen L."/>
        </authorList>
    </citation>
    <scope>NUCLEOTIDE SEQUENCE</scope>
    <source>
        <strain evidence="2">CCMP3105</strain>
    </source>
</reference>
<dbReference type="Gene3D" id="3.30.429.10">
    <property type="entry name" value="Macrophage Migration Inhibitory Factor"/>
    <property type="match status" value="1"/>
</dbReference>
<accession>A0A7S4V553</accession>
<organism evidence="2">
    <name type="scientific">Alexandrium monilatum</name>
    <dbReference type="NCBI Taxonomy" id="311494"/>
    <lineage>
        <taxon>Eukaryota</taxon>
        <taxon>Sar</taxon>
        <taxon>Alveolata</taxon>
        <taxon>Dinophyceae</taxon>
        <taxon>Gonyaulacales</taxon>
        <taxon>Pyrocystaceae</taxon>
        <taxon>Alexandrium</taxon>
    </lineage>
</organism>
<name>A0A7S4V553_9DINO</name>
<comment type="similarity">
    <text evidence="1">Belongs to the MIF family.</text>
</comment>
<sequence length="137" mass="14138">MAQVFGSGYLRGLTAAPTSSEARPGAMPLVTCLTDSPVLIEKSPEVAKALHECVKSALGKPDMYITVAVSKAECVCVNGEPQSAVVQVDSIGGALGPFTAAACEKLAAIGGIQKEKVTCTFRSVDGKEFAMNGKTIF</sequence>
<dbReference type="InterPro" id="IPR014347">
    <property type="entry name" value="Tautomerase/MIF_sf"/>
</dbReference>
<dbReference type="SUPFAM" id="SSF55331">
    <property type="entry name" value="Tautomerase/MIF"/>
    <property type="match status" value="1"/>
</dbReference>